<evidence type="ECO:0000256" key="1">
    <source>
        <dbReference type="SAM" id="MobiDB-lite"/>
    </source>
</evidence>
<dbReference type="EMBL" id="JAGGKQ010000028">
    <property type="protein sequence ID" value="MBP1923732.1"/>
    <property type="molecule type" value="Genomic_DNA"/>
</dbReference>
<evidence type="ECO:0000313" key="3">
    <source>
        <dbReference type="Proteomes" id="UP000823588"/>
    </source>
</evidence>
<sequence length="151" mass="16847">MPDETLPDDVPAGGRLDRTTMRTLGRRAATHPLVDSWAFEPDSISPRSLVISLDATAYPDAVDTARIDIHWFVTNDYYVHYIETRGTSRYQCRWDRHPKTDAPRTHVHPPPDAGDAEPSPLGSHHLDVLFTVLDHVSGRVETLHDEVGSSG</sequence>
<gene>
    <name evidence="2" type="ORF">J2751_002777</name>
</gene>
<proteinExistence type="predicted"/>
<evidence type="ECO:0000313" key="2">
    <source>
        <dbReference type="EMBL" id="MBP1923732.1"/>
    </source>
</evidence>
<feature type="region of interest" description="Disordered" evidence="1">
    <location>
        <begin position="95"/>
        <end position="120"/>
    </location>
</feature>
<feature type="compositionally biased region" description="Basic and acidic residues" evidence="1">
    <location>
        <begin position="95"/>
        <end position="104"/>
    </location>
</feature>
<reference evidence="2" key="1">
    <citation type="submission" date="2021-03" db="EMBL/GenBank/DDBJ databases">
        <title>Genomic Encyclopedia of Type Strains, Phase IV (KMG-IV): sequencing the most valuable type-strain genomes for metagenomic binning, comparative biology and taxonomic classification.</title>
        <authorList>
            <person name="Goeker M."/>
        </authorList>
    </citation>
    <scope>NUCLEOTIDE SEQUENCE</scope>
    <source>
        <strain evidence="2">DSM 23564</strain>
    </source>
</reference>
<protein>
    <submittedName>
        <fullName evidence="2">Uncharacterized protein</fullName>
    </submittedName>
</protein>
<keyword evidence="3" id="KW-1185">Reference proteome</keyword>
<name>A0A8T4GL57_9EURY</name>
<dbReference type="Pfam" id="PF20126">
    <property type="entry name" value="TumE"/>
    <property type="match status" value="1"/>
</dbReference>
<dbReference type="OrthoDB" id="202777at2157"/>
<dbReference type="Proteomes" id="UP000823588">
    <property type="component" value="Unassembled WGS sequence"/>
</dbReference>
<dbReference type="InterPro" id="IPR045397">
    <property type="entry name" value="TumE-like"/>
</dbReference>
<dbReference type="AlphaFoldDB" id="A0A8T4GL57"/>
<comment type="caution">
    <text evidence="2">The sequence shown here is derived from an EMBL/GenBank/DDBJ whole genome shotgun (WGS) entry which is preliminary data.</text>
</comment>
<accession>A0A8T4GL57</accession>
<dbReference type="RefSeq" id="WP_209486774.1">
    <property type="nucleotide sequence ID" value="NZ_JAGGKQ010000028.1"/>
</dbReference>
<organism evidence="2 3">
    <name type="scientific">Halorubrum alkaliphilum</name>
    <dbReference type="NCBI Taxonomy" id="261290"/>
    <lineage>
        <taxon>Archaea</taxon>
        <taxon>Methanobacteriati</taxon>
        <taxon>Methanobacteriota</taxon>
        <taxon>Stenosarchaea group</taxon>
        <taxon>Halobacteria</taxon>
        <taxon>Halobacteriales</taxon>
        <taxon>Haloferacaceae</taxon>
        <taxon>Halorubrum</taxon>
    </lineage>
</organism>